<dbReference type="GO" id="GO:0007606">
    <property type="term" value="P:sensory perception of chemical stimulus"/>
    <property type="evidence" value="ECO:0007669"/>
    <property type="project" value="InterPro"/>
</dbReference>
<evidence type="ECO:0000256" key="1">
    <source>
        <dbReference type="ARBA" id="ARBA00006803"/>
    </source>
</evidence>
<comment type="similarity">
    <text evidence="1">Belongs to the nematode receptor-like protein sre family.</text>
</comment>
<feature type="transmembrane region" description="Helical" evidence="2">
    <location>
        <begin position="242"/>
        <end position="259"/>
    </location>
</feature>
<protein>
    <submittedName>
        <fullName evidence="3 5">7TM GPCR, serpentine receptor class e (Sre) family-containing protein</fullName>
    </submittedName>
</protein>
<dbReference type="CTD" id="36382726"/>
<evidence type="ECO:0000313" key="6">
    <source>
        <dbReference type="WormBase" id="SRAE_2000498600"/>
    </source>
</evidence>
<dbReference type="PANTHER" id="PTHR23128:SF132">
    <property type="entry name" value="SERPENTINE RECEPTOR, CLASS E (EPSILON)-RELATED"/>
    <property type="match status" value="1"/>
</dbReference>
<dbReference type="WBParaSite" id="SRAE_2000498600.1">
    <property type="protein sequence ID" value="SRAE_2000498600.1"/>
    <property type="gene ID" value="WBGene00265233"/>
</dbReference>
<keyword evidence="3" id="KW-0675">Receptor</keyword>
<keyword evidence="2" id="KW-0812">Transmembrane</keyword>
<dbReference type="GeneID" id="36382726"/>
<keyword evidence="2" id="KW-1133">Transmembrane helix</keyword>
<reference evidence="5" key="2">
    <citation type="submission" date="2020-12" db="UniProtKB">
        <authorList>
            <consortium name="WormBaseParasite"/>
        </authorList>
    </citation>
    <scope>IDENTIFICATION</scope>
</reference>
<dbReference type="AlphaFoldDB" id="A0A090LKW6"/>
<feature type="transmembrane region" description="Helical" evidence="2">
    <location>
        <begin position="206"/>
        <end position="230"/>
    </location>
</feature>
<feature type="transmembrane region" description="Helical" evidence="2">
    <location>
        <begin position="159"/>
        <end position="179"/>
    </location>
</feature>
<sequence>MAYSLKYEYIYFHPVTVALMVSAGASCICCYPMVFFYAVKHKTYHLNFKIIWNLIGICLSMFSFGFIIITIYDKSCGIGCSSIPVYIFFKNWVSYFHRTERCLLLGLLCERCFASILYEIYEKKQLLFVSIVICLISFLFGGLWFILSFINIINDMINVAIHIFALLLCLIGILLLYIFNKKNELVIERKLSARFTIKDNIRTVKLILGPLIISNITETVGCILLEISILFMQEYTILLSKLYYLTMALQPLSWLLHILKKNKAKNLIQPTKNNVNKQEKKEEGNHYFINLQKQWKV</sequence>
<feature type="transmembrane region" description="Helical" evidence="2">
    <location>
        <begin position="126"/>
        <end position="153"/>
    </location>
</feature>
<dbReference type="Proteomes" id="UP000035682">
    <property type="component" value="Unplaced"/>
</dbReference>
<reference evidence="3 4" key="1">
    <citation type="submission" date="2014-09" db="EMBL/GenBank/DDBJ databases">
        <authorList>
            <person name="Martin A.A."/>
        </authorList>
    </citation>
    <scope>NUCLEOTIDE SEQUENCE</scope>
    <source>
        <strain evidence="4">ED321</strain>
        <strain evidence="3">ED321 Heterogonic</strain>
    </source>
</reference>
<dbReference type="Pfam" id="PF03125">
    <property type="entry name" value="Sre"/>
    <property type="match status" value="1"/>
</dbReference>
<keyword evidence="4" id="KW-1185">Reference proteome</keyword>
<dbReference type="InterPro" id="IPR004151">
    <property type="entry name" value="7TM_GPCR_serpentine_rcpt_Sre"/>
</dbReference>
<feature type="transmembrane region" description="Helical" evidence="2">
    <location>
        <begin position="12"/>
        <end position="38"/>
    </location>
</feature>
<keyword evidence="2" id="KW-0472">Membrane</keyword>
<dbReference type="RefSeq" id="XP_024509552.1">
    <property type="nucleotide sequence ID" value="XM_024643935.1"/>
</dbReference>
<organism evidence="3">
    <name type="scientific">Strongyloides ratti</name>
    <name type="common">Parasitic roundworm</name>
    <dbReference type="NCBI Taxonomy" id="34506"/>
    <lineage>
        <taxon>Eukaryota</taxon>
        <taxon>Metazoa</taxon>
        <taxon>Ecdysozoa</taxon>
        <taxon>Nematoda</taxon>
        <taxon>Chromadorea</taxon>
        <taxon>Rhabditida</taxon>
        <taxon>Tylenchina</taxon>
        <taxon>Panagrolaimomorpha</taxon>
        <taxon>Strongyloidoidea</taxon>
        <taxon>Strongyloididae</taxon>
        <taxon>Strongyloides</taxon>
    </lineage>
</organism>
<evidence type="ECO:0000313" key="5">
    <source>
        <dbReference type="WBParaSite" id="SRAE_2000498600.1"/>
    </source>
</evidence>
<evidence type="ECO:0000256" key="2">
    <source>
        <dbReference type="SAM" id="Phobius"/>
    </source>
</evidence>
<dbReference type="PANTHER" id="PTHR23128">
    <property type="entry name" value="SERPENTINE RECEPTOR, CLASS E (EPSILON)-RELATED"/>
    <property type="match status" value="1"/>
</dbReference>
<dbReference type="PROSITE" id="PS51257">
    <property type="entry name" value="PROKAR_LIPOPROTEIN"/>
    <property type="match status" value="1"/>
</dbReference>
<dbReference type="EMBL" id="LN609529">
    <property type="protein sequence ID" value="CEF70353.1"/>
    <property type="molecule type" value="Genomic_DNA"/>
</dbReference>
<proteinExistence type="inferred from homology"/>
<accession>A0A090LKW6</accession>
<feature type="transmembrane region" description="Helical" evidence="2">
    <location>
        <begin position="50"/>
        <end position="72"/>
    </location>
</feature>
<evidence type="ECO:0000313" key="3">
    <source>
        <dbReference type="EMBL" id="CEF70353.1"/>
    </source>
</evidence>
<name>A0A090LKW6_STRRB</name>
<dbReference type="WormBase" id="SRAE_2000498600">
    <property type="protein sequence ID" value="SRP06660"/>
    <property type="gene ID" value="WBGene00265233"/>
</dbReference>
<evidence type="ECO:0000313" key="4">
    <source>
        <dbReference type="Proteomes" id="UP000035682"/>
    </source>
</evidence>
<gene>
    <name evidence="3 5 6" type="ORF">SRAE_2000498600</name>
</gene>
<dbReference type="GO" id="GO:0016020">
    <property type="term" value="C:membrane"/>
    <property type="evidence" value="ECO:0007669"/>
    <property type="project" value="InterPro"/>
</dbReference>